<evidence type="ECO:0000313" key="2">
    <source>
        <dbReference type="Proteomes" id="UP001595999"/>
    </source>
</evidence>
<gene>
    <name evidence="1" type="ORF">ACFO0R_22185</name>
</gene>
<organism evidence="1 2">
    <name type="scientific">Chromobacterium aquaticum</name>
    <dbReference type="NCBI Taxonomy" id="467180"/>
    <lineage>
        <taxon>Bacteria</taxon>
        <taxon>Pseudomonadati</taxon>
        <taxon>Pseudomonadota</taxon>
        <taxon>Betaproteobacteria</taxon>
        <taxon>Neisseriales</taxon>
        <taxon>Chromobacteriaceae</taxon>
        <taxon>Chromobacterium</taxon>
    </lineage>
</organism>
<keyword evidence="2" id="KW-1185">Reference proteome</keyword>
<reference evidence="2" key="1">
    <citation type="journal article" date="2019" name="Int. J. Syst. Evol. Microbiol.">
        <title>The Global Catalogue of Microorganisms (GCM) 10K type strain sequencing project: providing services to taxonomists for standard genome sequencing and annotation.</title>
        <authorList>
            <consortium name="The Broad Institute Genomics Platform"/>
            <consortium name="The Broad Institute Genome Sequencing Center for Infectious Disease"/>
            <person name="Wu L."/>
            <person name="Ma J."/>
        </authorList>
    </citation>
    <scope>NUCLEOTIDE SEQUENCE [LARGE SCALE GENOMIC DNA]</scope>
    <source>
        <strain evidence="2">CGMCC 4.7608</strain>
    </source>
</reference>
<dbReference type="Proteomes" id="UP001595999">
    <property type="component" value="Unassembled WGS sequence"/>
</dbReference>
<comment type="caution">
    <text evidence="1">The sequence shown here is derived from an EMBL/GenBank/DDBJ whole genome shotgun (WGS) entry which is preliminary data.</text>
</comment>
<proteinExistence type="predicted"/>
<dbReference type="EMBL" id="JBHSEK010000025">
    <property type="protein sequence ID" value="MFC4492328.1"/>
    <property type="molecule type" value="Genomic_DNA"/>
</dbReference>
<sequence length="107" mass="12207">MTSTTQSPHLPTLSNLLRQLHALRQQHPALQPLDPLLQQLDKYCEHFQQSARLICLELSQVSSAMAGLTMMLDQSNLDTLDSEQMYCLLEPLARRLQQTSMQMQELA</sequence>
<name>A0ABV9A112_9NEIS</name>
<dbReference type="RefSeq" id="WP_156183719.1">
    <property type="nucleotide sequence ID" value="NZ_JAJOHW010000056.1"/>
</dbReference>
<protein>
    <submittedName>
        <fullName evidence="1">DUF1484 family protein</fullName>
    </submittedName>
</protein>
<evidence type="ECO:0000313" key="1">
    <source>
        <dbReference type="EMBL" id="MFC4492328.1"/>
    </source>
</evidence>
<accession>A0ABV9A112</accession>